<keyword evidence="2 6" id="KW-0489">Methyltransferase</keyword>
<dbReference type="EC" id="2.1.1.163" evidence="6"/>
<accession>A0ABS9NMW2</accession>
<dbReference type="NCBIfam" id="TIGR01934">
    <property type="entry name" value="MenG_MenH_UbiE"/>
    <property type="match status" value="1"/>
</dbReference>
<feature type="binding site" evidence="6">
    <location>
        <position position="137"/>
    </location>
    <ligand>
        <name>S-adenosyl-L-methionine</name>
        <dbReference type="ChEBI" id="CHEBI:59789"/>
    </ligand>
</feature>
<dbReference type="PROSITE" id="PS51608">
    <property type="entry name" value="SAM_MT_UBIE"/>
    <property type="match status" value="1"/>
</dbReference>
<dbReference type="PROSITE" id="PS01183">
    <property type="entry name" value="UBIE_1"/>
    <property type="match status" value="1"/>
</dbReference>
<keyword evidence="8" id="KW-1185">Reference proteome</keyword>
<dbReference type="GO" id="GO:0043770">
    <property type="term" value="F:demethylmenaquinone methyltransferase activity"/>
    <property type="evidence" value="ECO:0007669"/>
    <property type="project" value="UniProtKB-EC"/>
</dbReference>
<evidence type="ECO:0000313" key="8">
    <source>
        <dbReference type="Proteomes" id="UP001298424"/>
    </source>
</evidence>
<proteinExistence type="inferred from homology"/>
<evidence type="ECO:0000256" key="3">
    <source>
        <dbReference type="ARBA" id="ARBA00022679"/>
    </source>
</evidence>
<dbReference type="GO" id="GO:0008425">
    <property type="term" value="F:2-methoxy-6-polyprenyl-1,4-benzoquinol methyltransferase activity"/>
    <property type="evidence" value="ECO:0007669"/>
    <property type="project" value="UniProtKB-EC"/>
</dbReference>
<keyword evidence="3 6" id="KW-0808">Transferase</keyword>
<feature type="binding site" evidence="6">
    <location>
        <begin position="120"/>
        <end position="121"/>
    </location>
    <ligand>
        <name>S-adenosyl-L-methionine</name>
        <dbReference type="ChEBI" id="CHEBI:59789"/>
    </ligand>
</feature>
<evidence type="ECO:0000256" key="5">
    <source>
        <dbReference type="ARBA" id="ARBA00022691"/>
    </source>
</evidence>
<evidence type="ECO:0000256" key="6">
    <source>
        <dbReference type="HAMAP-Rule" id="MF_01813"/>
    </source>
</evidence>
<keyword evidence="5 6" id="KW-0949">S-adenosyl-L-methionine</keyword>
<comment type="catalytic activity">
    <reaction evidence="6">
        <text>a 2-methoxy-6-(all-trans-polyprenyl)benzene-1,4-diol + S-adenosyl-L-methionine = a 5-methoxy-2-methyl-3-(all-trans-polyprenyl)benzene-1,4-diol + S-adenosyl-L-homocysteine + H(+)</text>
        <dbReference type="Rhea" id="RHEA:28286"/>
        <dbReference type="Rhea" id="RHEA-COMP:10858"/>
        <dbReference type="Rhea" id="RHEA-COMP:10859"/>
        <dbReference type="ChEBI" id="CHEBI:15378"/>
        <dbReference type="ChEBI" id="CHEBI:57856"/>
        <dbReference type="ChEBI" id="CHEBI:59789"/>
        <dbReference type="ChEBI" id="CHEBI:84166"/>
        <dbReference type="ChEBI" id="CHEBI:84167"/>
        <dbReference type="EC" id="2.1.1.201"/>
    </reaction>
</comment>
<keyword evidence="1 6" id="KW-0474">Menaquinone biosynthesis</keyword>
<feature type="binding site" evidence="6">
    <location>
        <position position="73"/>
    </location>
    <ligand>
        <name>S-adenosyl-L-methionine</name>
        <dbReference type="ChEBI" id="CHEBI:59789"/>
    </ligand>
</feature>
<evidence type="ECO:0000313" key="7">
    <source>
        <dbReference type="EMBL" id="MCG6504113.1"/>
    </source>
</evidence>
<dbReference type="Gene3D" id="3.40.50.150">
    <property type="entry name" value="Vaccinia Virus protein VP39"/>
    <property type="match status" value="1"/>
</dbReference>
<evidence type="ECO:0000256" key="2">
    <source>
        <dbReference type="ARBA" id="ARBA00022603"/>
    </source>
</evidence>
<protein>
    <recommendedName>
        <fullName evidence="6">Ubiquinone/menaquinone biosynthesis C-methyltransferase UbiE</fullName>
        <ecNumber evidence="6">2.1.1.163</ecNumber>
        <ecNumber evidence="6">2.1.1.201</ecNumber>
    </recommendedName>
    <alternativeName>
        <fullName evidence="6">2-methoxy-6-polyprenyl-1,4-benzoquinol methylase</fullName>
    </alternativeName>
    <alternativeName>
        <fullName evidence="6">Demethylmenaquinone methyltransferase</fullName>
    </alternativeName>
</protein>
<evidence type="ECO:0000256" key="4">
    <source>
        <dbReference type="ARBA" id="ARBA00022688"/>
    </source>
</evidence>
<dbReference type="EMBL" id="JAKOOW010000024">
    <property type="protein sequence ID" value="MCG6504113.1"/>
    <property type="molecule type" value="Genomic_DNA"/>
</dbReference>
<organism evidence="7 8">
    <name type="scientific">Kingella pumchi</name>
    <dbReference type="NCBI Taxonomy" id="2779506"/>
    <lineage>
        <taxon>Bacteria</taxon>
        <taxon>Pseudomonadati</taxon>
        <taxon>Pseudomonadota</taxon>
        <taxon>Betaproteobacteria</taxon>
        <taxon>Neisseriales</taxon>
        <taxon>Neisseriaceae</taxon>
        <taxon>Kingella</taxon>
    </lineage>
</organism>
<comment type="pathway">
    <text evidence="6">Quinol/quinone metabolism; menaquinone biosynthesis; menaquinol from 1,4-dihydroxy-2-naphthoate: step 2/2.</text>
</comment>
<gene>
    <name evidence="6 7" type="primary">ubiE</name>
    <name evidence="7" type="ORF">MB824_06360</name>
</gene>
<dbReference type="NCBIfam" id="NF001240">
    <property type="entry name" value="PRK00216.1-1"/>
    <property type="match status" value="1"/>
</dbReference>
<dbReference type="GO" id="GO:0032259">
    <property type="term" value="P:methylation"/>
    <property type="evidence" value="ECO:0007669"/>
    <property type="project" value="UniProtKB-KW"/>
</dbReference>
<feature type="binding site" evidence="6">
    <location>
        <position position="94"/>
    </location>
    <ligand>
        <name>S-adenosyl-L-methionine</name>
        <dbReference type="ChEBI" id="CHEBI:59789"/>
    </ligand>
</feature>
<comment type="catalytic activity">
    <reaction evidence="6">
        <text>a 2-demethylmenaquinol + S-adenosyl-L-methionine = a menaquinol + S-adenosyl-L-homocysteine + H(+)</text>
        <dbReference type="Rhea" id="RHEA:42640"/>
        <dbReference type="Rhea" id="RHEA-COMP:9539"/>
        <dbReference type="Rhea" id="RHEA-COMP:9563"/>
        <dbReference type="ChEBI" id="CHEBI:15378"/>
        <dbReference type="ChEBI" id="CHEBI:18151"/>
        <dbReference type="ChEBI" id="CHEBI:55437"/>
        <dbReference type="ChEBI" id="CHEBI:57856"/>
        <dbReference type="ChEBI" id="CHEBI:59789"/>
        <dbReference type="EC" id="2.1.1.163"/>
    </reaction>
</comment>
<comment type="function">
    <text evidence="6">Methyltransferase required for the conversion of demethylmenaquinol (DMKH2) to menaquinol (MKH2) and the conversion of 2-polyprenyl-6-methoxy-1,4-benzoquinol (DDMQH2) to 2-polyprenyl-3-methyl-6-methoxy-1,4-benzoquinol (DMQH2).</text>
</comment>
<dbReference type="Pfam" id="PF01209">
    <property type="entry name" value="Ubie_methyltran"/>
    <property type="match status" value="1"/>
</dbReference>
<dbReference type="SUPFAM" id="SSF53335">
    <property type="entry name" value="S-adenosyl-L-methionine-dependent methyltransferases"/>
    <property type="match status" value="1"/>
</dbReference>
<dbReference type="PANTHER" id="PTHR43591">
    <property type="entry name" value="METHYLTRANSFERASE"/>
    <property type="match status" value="1"/>
</dbReference>
<dbReference type="PROSITE" id="PS01184">
    <property type="entry name" value="UBIE_2"/>
    <property type="match status" value="1"/>
</dbReference>
<dbReference type="InterPro" id="IPR029063">
    <property type="entry name" value="SAM-dependent_MTases_sf"/>
</dbReference>
<comment type="pathway">
    <text evidence="6">Cofactor biosynthesis; ubiquinone biosynthesis.</text>
</comment>
<dbReference type="RefSeq" id="WP_238747024.1">
    <property type="nucleotide sequence ID" value="NZ_JAKOOW010000024.1"/>
</dbReference>
<evidence type="ECO:0000256" key="1">
    <source>
        <dbReference type="ARBA" id="ARBA00022428"/>
    </source>
</evidence>
<dbReference type="HAMAP" id="MF_01813">
    <property type="entry name" value="MenG_UbiE_methyltr"/>
    <property type="match status" value="1"/>
</dbReference>
<dbReference type="PANTHER" id="PTHR43591:SF24">
    <property type="entry name" value="2-METHOXY-6-POLYPRENYL-1,4-BENZOQUINOL METHYLASE, MITOCHONDRIAL"/>
    <property type="match status" value="1"/>
</dbReference>
<sequence>MSDSDKQTHFGYQTVNESEKAGRVAQVFHSVAKNYDLMNDVMSGGLHRLWKHFTINTAYVPAGGKVLDIAGGTGDLSRGWAKKVGRDGEVWLTDINSSMLGVGRDRLLNEGLVLPVAVCDAEKLPFPDDYFDLVSVSFGLRNMTHKDTALQEMRRVLKPGGTLLVLEFSKVNKTLEPAYDLYSFKLLPLMGRLIAKDADSYQYLAESIRMHPDQETLKQMMLDAGFARVDYQNLTAGVVALHKGVK</sequence>
<dbReference type="EC" id="2.1.1.201" evidence="6"/>
<comment type="similarity">
    <text evidence="6">Belongs to the class I-like SAM-binding methyltransferase superfamily. MenG/UbiE family.</text>
</comment>
<reference evidence="7 8" key="1">
    <citation type="submission" date="2022-02" db="EMBL/GenBank/DDBJ databases">
        <title>Genome sequence data of Kingella unionensis sp. nov. strain CICC 24913 (CCUG 75125).</title>
        <authorList>
            <person name="Xiao M."/>
        </authorList>
    </citation>
    <scope>NUCLEOTIDE SEQUENCE [LARGE SCALE GENOMIC DNA]</scope>
    <source>
        <strain evidence="7 8">CICC 24913</strain>
    </source>
</reference>
<comment type="caution">
    <text evidence="7">The sequence shown here is derived from an EMBL/GenBank/DDBJ whole genome shotgun (WGS) entry which is preliminary data.</text>
</comment>
<dbReference type="CDD" id="cd02440">
    <property type="entry name" value="AdoMet_MTases"/>
    <property type="match status" value="1"/>
</dbReference>
<dbReference type="Proteomes" id="UP001298424">
    <property type="component" value="Unassembled WGS sequence"/>
</dbReference>
<dbReference type="InterPro" id="IPR004033">
    <property type="entry name" value="UbiE/COQ5_MeTrFase"/>
</dbReference>
<keyword evidence="4 6" id="KW-0831">Ubiquinone biosynthesis</keyword>
<name>A0ABS9NMW2_9NEIS</name>
<dbReference type="InterPro" id="IPR023576">
    <property type="entry name" value="UbiE/COQ5_MeTrFase_CS"/>
</dbReference>